<proteinExistence type="predicted"/>
<evidence type="ECO:0000313" key="2">
    <source>
        <dbReference type="Proteomes" id="UP001597417"/>
    </source>
</evidence>
<name>A0ABW5FXZ1_9PSEU</name>
<comment type="caution">
    <text evidence="1">The sequence shown here is derived from an EMBL/GenBank/DDBJ whole genome shotgun (WGS) entry which is preliminary data.</text>
</comment>
<dbReference type="RefSeq" id="WP_378267695.1">
    <property type="nucleotide sequence ID" value="NZ_JBHUKR010000013.1"/>
</dbReference>
<evidence type="ECO:0000313" key="1">
    <source>
        <dbReference type="EMBL" id="MFD2419668.1"/>
    </source>
</evidence>
<organism evidence="1 2">
    <name type="scientific">Amycolatopsis pigmentata</name>
    <dbReference type="NCBI Taxonomy" id="450801"/>
    <lineage>
        <taxon>Bacteria</taxon>
        <taxon>Bacillati</taxon>
        <taxon>Actinomycetota</taxon>
        <taxon>Actinomycetes</taxon>
        <taxon>Pseudonocardiales</taxon>
        <taxon>Pseudonocardiaceae</taxon>
        <taxon>Amycolatopsis</taxon>
    </lineage>
</organism>
<accession>A0ABW5FXZ1</accession>
<protein>
    <submittedName>
        <fullName evidence="1">Uncharacterized protein</fullName>
    </submittedName>
</protein>
<dbReference type="EMBL" id="JBHUKR010000013">
    <property type="protein sequence ID" value="MFD2419668.1"/>
    <property type="molecule type" value="Genomic_DNA"/>
</dbReference>
<sequence>MRTVAGEFVCWWVVLSVVWLLTASSVTAPEAVAAAVFALPGAAIAVAARRSLGGLEAPDRRWWRWFVRVPLSAVAETITALRIRGPGRTERLTLPADRLEARQAVATVAIGMSPGAMVADVPPDEAAVIVHRLVPGRLRALDEVQR</sequence>
<keyword evidence="2" id="KW-1185">Reference proteome</keyword>
<gene>
    <name evidence="1" type="ORF">ACFSXZ_25395</name>
</gene>
<reference evidence="2" key="1">
    <citation type="journal article" date="2019" name="Int. J. Syst. Evol. Microbiol.">
        <title>The Global Catalogue of Microorganisms (GCM) 10K type strain sequencing project: providing services to taxonomists for standard genome sequencing and annotation.</title>
        <authorList>
            <consortium name="The Broad Institute Genomics Platform"/>
            <consortium name="The Broad Institute Genome Sequencing Center for Infectious Disease"/>
            <person name="Wu L."/>
            <person name="Ma J."/>
        </authorList>
    </citation>
    <scope>NUCLEOTIDE SEQUENCE [LARGE SCALE GENOMIC DNA]</scope>
    <source>
        <strain evidence="2">CGMCC 4.7645</strain>
    </source>
</reference>
<dbReference type="Proteomes" id="UP001597417">
    <property type="component" value="Unassembled WGS sequence"/>
</dbReference>